<reference evidence="1 2" key="1">
    <citation type="journal article" date="2019" name="Nat. Ecol. Evol.">
        <title>Megaphylogeny resolves global patterns of mushroom evolution.</title>
        <authorList>
            <person name="Varga T."/>
            <person name="Krizsan K."/>
            <person name="Foldi C."/>
            <person name="Dima B."/>
            <person name="Sanchez-Garcia M."/>
            <person name="Sanchez-Ramirez S."/>
            <person name="Szollosi G.J."/>
            <person name="Szarkandi J.G."/>
            <person name="Papp V."/>
            <person name="Albert L."/>
            <person name="Andreopoulos W."/>
            <person name="Angelini C."/>
            <person name="Antonin V."/>
            <person name="Barry K.W."/>
            <person name="Bougher N.L."/>
            <person name="Buchanan P."/>
            <person name="Buyck B."/>
            <person name="Bense V."/>
            <person name="Catcheside P."/>
            <person name="Chovatia M."/>
            <person name="Cooper J."/>
            <person name="Damon W."/>
            <person name="Desjardin D."/>
            <person name="Finy P."/>
            <person name="Geml J."/>
            <person name="Haridas S."/>
            <person name="Hughes K."/>
            <person name="Justo A."/>
            <person name="Karasinski D."/>
            <person name="Kautmanova I."/>
            <person name="Kiss B."/>
            <person name="Kocsube S."/>
            <person name="Kotiranta H."/>
            <person name="LaButti K.M."/>
            <person name="Lechner B.E."/>
            <person name="Liimatainen K."/>
            <person name="Lipzen A."/>
            <person name="Lukacs Z."/>
            <person name="Mihaltcheva S."/>
            <person name="Morgado L.N."/>
            <person name="Niskanen T."/>
            <person name="Noordeloos M.E."/>
            <person name="Ohm R.A."/>
            <person name="Ortiz-Santana B."/>
            <person name="Ovrebo C."/>
            <person name="Racz N."/>
            <person name="Riley R."/>
            <person name="Savchenko A."/>
            <person name="Shiryaev A."/>
            <person name="Soop K."/>
            <person name="Spirin V."/>
            <person name="Szebenyi C."/>
            <person name="Tomsovsky M."/>
            <person name="Tulloss R.E."/>
            <person name="Uehling J."/>
            <person name="Grigoriev I.V."/>
            <person name="Vagvolgyi C."/>
            <person name="Papp T."/>
            <person name="Martin F.M."/>
            <person name="Miettinen O."/>
            <person name="Hibbett D.S."/>
            <person name="Nagy L.G."/>
        </authorList>
    </citation>
    <scope>NUCLEOTIDE SEQUENCE [LARGE SCALE GENOMIC DNA]</scope>
    <source>
        <strain evidence="1 2">CBS 962.96</strain>
    </source>
</reference>
<protein>
    <submittedName>
        <fullName evidence="1">Uncharacterized protein</fullName>
    </submittedName>
</protein>
<sequence>MDDQGKDPSRSNQWSYGPYGYGQGQGGVWKKYGSGRSFVGRAWSERCRLMGILNGDEMDWEARAAGHFGRREKGEGGDGKGGEEVQVIRAKGGVWEIKTQNPV</sequence>
<dbReference type="Proteomes" id="UP000297245">
    <property type="component" value="Unassembled WGS sequence"/>
</dbReference>
<dbReference type="OrthoDB" id="3265169at2759"/>
<evidence type="ECO:0000313" key="1">
    <source>
        <dbReference type="EMBL" id="THU90325.1"/>
    </source>
</evidence>
<dbReference type="AlphaFoldDB" id="A0A4V4HEC8"/>
<accession>A0A4V4HEC8</accession>
<evidence type="ECO:0000313" key="2">
    <source>
        <dbReference type="Proteomes" id="UP000297245"/>
    </source>
</evidence>
<keyword evidence="2" id="KW-1185">Reference proteome</keyword>
<proteinExistence type="predicted"/>
<name>A0A4V4HEC8_DENBC</name>
<gene>
    <name evidence="1" type="ORF">K435DRAFT_802106</name>
</gene>
<dbReference type="EMBL" id="ML179338">
    <property type="protein sequence ID" value="THU90325.1"/>
    <property type="molecule type" value="Genomic_DNA"/>
</dbReference>
<organism evidence="1 2">
    <name type="scientific">Dendrothele bispora (strain CBS 962.96)</name>
    <dbReference type="NCBI Taxonomy" id="1314807"/>
    <lineage>
        <taxon>Eukaryota</taxon>
        <taxon>Fungi</taxon>
        <taxon>Dikarya</taxon>
        <taxon>Basidiomycota</taxon>
        <taxon>Agaricomycotina</taxon>
        <taxon>Agaricomycetes</taxon>
        <taxon>Agaricomycetidae</taxon>
        <taxon>Agaricales</taxon>
        <taxon>Agaricales incertae sedis</taxon>
        <taxon>Dendrothele</taxon>
    </lineage>
</organism>